<evidence type="ECO:0000256" key="13">
    <source>
        <dbReference type="SAM" id="Phobius"/>
    </source>
</evidence>
<name>A0ABR9AJI4_9BACT</name>
<evidence type="ECO:0000256" key="3">
    <source>
        <dbReference type="ARBA" id="ARBA00022679"/>
    </source>
</evidence>
<protein>
    <recommendedName>
        <fullName evidence="11">Glycosyl-4,4'-diaponeurosporenoate acyltransferase</fullName>
    </recommendedName>
</protein>
<evidence type="ECO:0000256" key="4">
    <source>
        <dbReference type="ARBA" id="ARBA00022692"/>
    </source>
</evidence>
<feature type="transmembrane region" description="Helical" evidence="13">
    <location>
        <begin position="109"/>
        <end position="127"/>
    </location>
</feature>
<evidence type="ECO:0000313" key="15">
    <source>
        <dbReference type="Proteomes" id="UP000647133"/>
    </source>
</evidence>
<comment type="function">
    <text evidence="12">Catalyzes the acylation of glycosyl-4,4'-diaponeurosporenoate, i.e. the esterification of glucose at the C6'' position with the carboxyl group of the C(15) fatty acid 12-methyltetradecanoic acid, to yield staphyloxanthin. This is the last step in the biosynthesis of this orange pigment, present in most staphylococci strains.</text>
</comment>
<dbReference type="Pfam" id="PF18927">
    <property type="entry name" value="CrtO"/>
    <property type="match status" value="1"/>
</dbReference>
<comment type="similarity">
    <text evidence="10">Belongs to the acyltransferase CrtO family.</text>
</comment>
<organism evidence="14 15">
    <name type="scientific">Echinicola arenosa</name>
    <dbReference type="NCBI Taxonomy" id="2774144"/>
    <lineage>
        <taxon>Bacteria</taxon>
        <taxon>Pseudomonadati</taxon>
        <taxon>Bacteroidota</taxon>
        <taxon>Cytophagia</taxon>
        <taxon>Cytophagales</taxon>
        <taxon>Cyclobacteriaceae</taxon>
        <taxon>Echinicola</taxon>
    </lineage>
</organism>
<evidence type="ECO:0000256" key="11">
    <source>
        <dbReference type="ARBA" id="ARBA00023667"/>
    </source>
</evidence>
<dbReference type="InterPro" id="IPR044021">
    <property type="entry name" value="CrtO"/>
</dbReference>
<keyword evidence="8" id="KW-0012">Acyltransferase</keyword>
<evidence type="ECO:0000256" key="6">
    <source>
        <dbReference type="ARBA" id="ARBA00022989"/>
    </source>
</evidence>
<sequence>MTAFSWLVGLMVNENIKNTSFREKFKQFSLIKSNRWEKLLGVKLFGKLLTSSTINYWEYQGKYKSGIKHYSLKELEDDRFDLEIGHLIGFVALNSLILINIYLGYTTTFIIGLFITNIIFNFYPFLWHQRNRVRVQKVINYPENHLKNPSVNEQE</sequence>
<keyword evidence="3" id="KW-0808">Transferase</keyword>
<comment type="pathway">
    <text evidence="9">Carotenoid biosynthesis; staphyloxanthin biosynthesis; staphyloxanthin from farnesyl diphosphate: step 5/5.</text>
</comment>
<evidence type="ECO:0000256" key="10">
    <source>
        <dbReference type="ARBA" id="ARBA00023603"/>
    </source>
</evidence>
<keyword evidence="6 13" id="KW-1133">Transmembrane helix</keyword>
<gene>
    <name evidence="14" type="ORF">IFO69_09450</name>
</gene>
<reference evidence="14 15" key="1">
    <citation type="submission" date="2020-09" db="EMBL/GenBank/DDBJ databases">
        <title>Echinicola sp. CAU 1574 isolated from sand of Sido Beach.</title>
        <authorList>
            <person name="Kim W."/>
        </authorList>
    </citation>
    <scope>NUCLEOTIDE SEQUENCE [LARGE SCALE GENOMIC DNA]</scope>
    <source>
        <strain evidence="14 15">CAU 1574</strain>
    </source>
</reference>
<keyword evidence="5" id="KW-0732">Signal</keyword>
<evidence type="ECO:0000256" key="2">
    <source>
        <dbReference type="ARBA" id="ARBA00022475"/>
    </source>
</evidence>
<comment type="caution">
    <text evidence="14">The sequence shown here is derived from an EMBL/GenBank/DDBJ whole genome shotgun (WGS) entry which is preliminary data.</text>
</comment>
<evidence type="ECO:0000256" key="5">
    <source>
        <dbReference type="ARBA" id="ARBA00022729"/>
    </source>
</evidence>
<dbReference type="Proteomes" id="UP000647133">
    <property type="component" value="Unassembled WGS sequence"/>
</dbReference>
<dbReference type="EMBL" id="JACYTQ010000003">
    <property type="protein sequence ID" value="MBD8488968.1"/>
    <property type="molecule type" value="Genomic_DNA"/>
</dbReference>
<proteinExistence type="inferred from homology"/>
<evidence type="ECO:0000313" key="14">
    <source>
        <dbReference type="EMBL" id="MBD8488968.1"/>
    </source>
</evidence>
<accession>A0ABR9AJI4</accession>
<comment type="subcellular location">
    <subcellularLocation>
        <location evidence="1">Cell membrane</location>
        <topology evidence="1">Single-pass membrane protein</topology>
    </subcellularLocation>
</comment>
<keyword evidence="4 13" id="KW-0812">Transmembrane</keyword>
<evidence type="ECO:0000256" key="9">
    <source>
        <dbReference type="ARBA" id="ARBA00023588"/>
    </source>
</evidence>
<evidence type="ECO:0000256" key="7">
    <source>
        <dbReference type="ARBA" id="ARBA00023136"/>
    </source>
</evidence>
<keyword evidence="2" id="KW-1003">Cell membrane</keyword>
<keyword evidence="7 13" id="KW-0472">Membrane</keyword>
<dbReference type="RefSeq" id="WP_192009864.1">
    <property type="nucleotide sequence ID" value="NZ_JACYTQ010000003.1"/>
</dbReference>
<evidence type="ECO:0000256" key="12">
    <source>
        <dbReference type="ARBA" id="ARBA00025324"/>
    </source>
</evidence>
<keyword evidence="15" id="KW-1185">Reference proteome</keyword>
<evidence type="ECO:0000256" key="8">
    <source>
        <dbReference type="ARBA" id="ARBA00023315"/>
    </source>
</evidence>
<evidence type="ECO:0000256" key="1">
    <source>
        <dbReference type="ARBA" id="ARBA00004162"/>
    </source>
</evidence>